<evidence type="ECO:0000313" key="2">
    <source>
        <dbReference type="Proteomes" id="UP001500840"/>
    </source>
</evidence>
<dbReference type="SUPFAM" id="SSF117396">
    <property type="entry name" value="TM1631-like"/>
    <property type="match status" value="1"/>
</dbReference>
<dbReference type="Gene3D" id="3.20.20.410">
    <property type="entry name" value="Protein of unknown function UPF0759"/>
    <property type="match status" value="1"/>
</dbReference>
<dbReference type="EMBL" id="BAABGA010000048">
    <property type="protein sequence ID" value="GAA4459542.1"/>
    <property type="molecule type" value="Genomic_DNA"/>
</dbReference>
<dbReference type="PANTHER" id="PTHR30348">
    <property type="entry name" value="UNCHARACTERIZED PROTEIN YECE"/>
    <property type="match status" value="1"/>
</dbReference>
<gene>
    <name evidence="1" type="ORF">GCM10023156_39250</name>
</gene>
<dbReference type="InterPro" id="IPR002763">
    <property type="entry name" value="DUF72"/>
</dbReference>
<accession>A0ABP8N173</accession>
<organism evidence="1 2">
    <name type="scientific">Novipirellula rosea</name>
    <dbReference type="NCBI Taxonomy" id="1031540"/>
    <lineage>
        <taxon>Bacteria</taxon>
        <taxon>Pseudomonadati</taxon>
        <taxon>Planctomycetota</taxon>
        <taxon>Planctomycetia</taxon>
        <taxon>Pirellulales</taxon>
        <taxon>Pirellulaceae</taxon>
        <taxon>Novipirellula</taxon>
    </lineage>
</organism>
<proteinExistence type="predicted"/>
<evidence type="ECO:0000313" key="1">
    <source>
        <dbReference type="EMBL" id="GAA4459542.1"/>
    </source>
</evidence>
<name>A0ABP8N173_9BACT</name>
<sequence>MDVRVLDEMVASKVRLGTAGWSLRAEHKLHFPGTGTHLQRYSNVLNAVEVNSSFYRSHRPQTWAKWSENTGETFRFSVKAPRQITHHRRLKDIRDLWESFWSEVSQLGEKLRVVLFQLPPSLAFDQQVASQFLSVVRESCQGPVALEPRHPSWFTPKPNELLSEYHISRVAVDPHPCGLSALEPAGDTRIVYYRLHGHPKIYYSNYSDEYLKDLQNRIHDCSADEVWCIFDNTAEGHATFNALQLKQLVSELGADV</sequence>
<dbReference type="Pfam" id="PF01904">
    <property type="entry name" value="DUF72"/>
    <property type="match status" value="1"/>
</dbReference>
<dbReference type="Proteomes" id="UP001500840">
    <property type="component" value="Unassembled WGS sequence"/>
</dbReference>
<reference evidence="2" key="1">
    <citation type="journal article" date="2019" name="Int. J. Syst. Evol. Microbiol.">
        <title>The Global Catalogue of Microorganisms (GCM) 10K type strain sequencing project: providing services to taxonomists for standard genome sequencing and annotation.</title>
        <authorList>
            <consortium name="The Broad Institute Genomics Platform"/>
            <consortium name="The Broad Institute Genome Sequencing Center for Infectious Disease"/>
            <person name="Wu L."/>
            <person name="Ma J."/>
        </authorList>
    </citation>
    <scope>NUCLEOTIDE SEQUENCE [LARGE SCALE GENOMIC DNA]</scope>
    <source>
        <strain evidence="2">JCM 17759</strain>
    </source>
</reference>
<dbReference type="InterPro" id="IPR036520">
    <property type="entry name" value="UPF0759_sf"/>
</dbReference>
<comment type="caution">
    <text evidence="1">The sequence shown here is derived from an EMBL/GenBank/DDBJ whole genome shotgun (WGS) entry which is preliminary data.</text>
</comment>
<protein>
    <submittedName>
        <fullName evidence="1">DUF72 domain-containing protein</fullName>
    </submittedName>
</protein>
<keyword evidence="2" id="KW-1185">Reference proteome</keyword>
<dbReference type="PANTHER" id="PTHR30348:SF14">
    <property type="entry name" value="BLR8050 PROTEIN"/>
    <property type="match status" value="1"/>
</dbReference>